<protein>
    <submittedName>
        <fullName evidence="1">Uncharacterized protein</fullName>
    </submittedName>
</protein>
<gene>
    <name evidence="1" type="ORF">EH206_19275</name>
</gene>
<evidence type="ECO:0000313" key="1">
    <source>
        <dbReference type="EMBL" id="QCR06116.1"/>
    </source>
</evidence>
<dbReference type="EMBL" id="CP034036">
    <property type="protein sequence ID" value="QCR06116.1"/>
    <property type="molecule type" value="Genomic_DNA"/>
</dbReference>
<keyword evidence="2" id="KW-1185">Reference proteome</keyword>
<accession>A0ABX5V326</accession>
<evidence type="ECO:0000313" key="2">
    <source>
        <dbReference type="Proteomes" id="UP000303847"/>
    </source>
</evidence>
<proteinExistence type="predicted"/>
<dbReference type="Proteomes" id="UP000303847">
    <property type="component" value="Chromosome"/>
</dbReference>
<name>A0ABX5V326_9GAMM</name>
<organism evidence="1 2">
    <name type="scientific">Brenneria nigrifluens DSM 30175 = ATCC 13028</name>
    <dbReference type="NCBI Taxonomy" id="1121120"/>
    <lineage>
        <taxon>Bacteria</taxon>
        <taxon>Pseudomonadati</taxon>
        <taxon>Pseudomonadota</taxon>
        <taxon>Gammaproteobacteria</taxon>
        <taxon>Enterobacterales</taxon>
        <taxon>Pectobacteriaceae</taxon>
        <taxon>Brenneria</taxon>
    </lineage>
</organism>
<dbReference type="RefSeq" id="WP_136163979.1">
    <property type="nucleotide sequence ID" value="NZ_CP034036.1"/>
</dbReference>
<sequence length="116" mass="13169">MHTFSLRYLRPTFRVTEKLRSLWCRINPALEGVIEGEWKHTAMGDLSFRARAFPLPSGGWGASIISRSGFHAGKYRFSIRPLTAGTASVVFRTQREAMAAAMILAEHLASLRYRYH</sequence>
<reference evidence="1 2" key="1">
    <citation type="submission" date="2018-11" db="EMBL/GenBank/DDBJ databases">
        <title>Genome sequences of Brenneria nigrifluens and Brenneria rubrifaciens.</title>
        <authorList>
            <person name="Poret-Peterson A.T."/>
            <person name="McClean A.E."/>
            <person name="Kluepfel D.A."/>
        </authorList>
    </citation>
    <scope>NUCLEOTIDE SEQUENCE [LARGE SCALE GENOMIC DNA]</scope>
    <source>
        <strain evidence="1 2">ATCC 13028</strain>
    </source>
</reference>